<evidence type="ECO:0000313" key="5">
    <source>
        <dbReference type="Proteomes" id="UP001168877"/>
    </source>
</evidence>
<dbReference type="EC" id="3.1.2.4" evidence="2"/>
<comment type="caution">
    <text evidence="4">The sequence shown here is derived from an EMBL/GenBank/DDBJ whole genome shotgun (WGS) entry which is preliminary data.</text>
</comment>
<accession>A0AA39RDC2</accession>
<keyword evidence="5" id="KW-1185">Reference proteome</keyword>
<feature type="domain" description="Enoyl-CoA hydratase/isomerase" evidence="3">
    <location>
        <begin position="24"/>
        <end position="356"/>
    </location>
</feature>
<dbReference type="NCBIfam" id="NF004127">
    <property type="entry name" value="PRK05617.1"/>
    <property type="match status" value="1"/>
</dbReference>
<name>A0AA39RDC2_ACESA</name>
<comment type="similarity">
    <text evidence="2">Belongs to the enoyl-CoA hydratase/isomerase family.</text>
</comment>
<dbReference type="PROSITE" id="PS00166">
    <property type="entry name" value="ENOYL_COA_HYDRATASE"/>
    <property type="match status" value="1"/>
</dbReference>
<dbReference type="InterPro" id="IPR018376">
    <property type="entry name" value="Enoyl-CoA_hyd/isom_CS"/>
</dbReference>
<reference evidence="4" key="2">
    <citation type="submission" date="2023-06" db="EMBL/GenBank/DDBJ databases">
        <authorList>
            <person name="Swenson N.G."/>
            <person name="Wegrzyn J.L."/>
            <person name="Mcevoy S.L."/>
        </authorList>
    </citation>
    <scope>NUCLEOTIDE SEQUENCE</scope>
    <source>
        <strain evidence="4">NS2018</strain>
        <tissue evidence="4">Leaf</tissue>
    </source>
</reference>
<dbReference type="InterPro" id="IPR029045">
    <property type="entry name" value="ClpP/crotonase-like_dom_sf"/>
</dbReference>
<dbReference type="EMBL" id="JAUESC010000388">
    <property type="protein sequence ID" value="KAK0571563.1"/>
    <property type="molecule type" value="Genomic_DNA"/>
</dbReference>
<dbReference type="SUPFAM" id="SSF52096">
    <property type="entry name" value="ClpP/crotonase"/>
    <property type="match status" value="1"/>
</dbReference>
<keyword evidence="1 2" id="KW-0378">Hydrolase</keyword>
<comment type="pathway">
    <text evidence="2">Amino-acid degradation; L-valine degradation.</text>
</comment>
<comment type="catalytic activity">
    <reaction evidence="2">
        <text>3-hydroxy-2-methylpropanoyl-CoA + H2O = 3-hydroxy-2-methylpropanoate + CoA + H(+)</text>
        <dbReference type="Rhea" id="RHEA:20888"/>
        <dbReference type="ChEBI" id="CHEBI:11805"/>
        <dbReference type="ChEBI" id="CHEBI:15377"/>
        <dbReference type="ChEBI" id="CHEBI:15378"/>
        <dbReference type="ChEBI" id="CHEBI:57287"/>
        <dbReference type="ChEBI" id="CHEBI:57340"/>
        <dbReference type="EC" id="3.1.2.4"/>
    </reaction>
</comment>
<dbReference type="InterPro" id="IPR045004">
    <property type="entry name" value="ECH_dom"/>
</dbReference>
<dbReference type="PANTHER" id="PTHR43176:SF6">
    <property type="entry name" value="3-HYDROXYISOBUTYRYL-COA HYDROLASE"/>
    <property type="match status" value="1"/>
</dbReference>
<evidence type="ECO:0000313" key="4">
    <source>
        <dbReference type="EMBL" id="KAK0571563.1"/>
    </source>
</evidence>
<reference evidence="4" key="1">
    <citation type="journal article" date="2022" name="Plant J.">
        <title>Strategies of tolerance reflected in two North American maple genomes.</title>
        <authorList>
            <person name="McEvoy S.L."/>
            <person name="Sezen U.U."/>
            <person name="Trouern-Trend A."/>
            <person name="McMahon S.M."/>
            <person name="Schaberg P.G."/>
            <person name="Yang J."/>
            <person name="Wegrzyn J.L."/>
            <person name="Swenson N.G."/>
        </authorList>
    </citation>
    <scope>NUCLEOTIDE SEQUENCE</scope>
    <source>
        <strain evidence="4">NS2018</strain>
    </source>
</reference>
<dbReference type="GO" id="GO:0003860">
    <property type="term" value="F:3-hydroxyisobutyryl-CoA hydrolase activity"/>
    <property type="evidence" value="ECO:0007669"/>
    <property type="project" value="UniProtKB-UniRule"/>
</dbReference>
<dbReference type="AlphaFoldDB" id="A0AA39RDC2"/>
<comment type="function">
    <text evidence="2">Hydrolyzes 3-hydroxyisobutyryl-CoA (HIBYL-CoA), a saline catabolite. Has high activity toward isobutyryl-CoA. Could be an isobutyryl-CoA dehydrogenase that functions in valine catabolism.</text>
</comment>
<dbReference type="Pfam" id="PF16113">
    <property type="entry name" value="ECH_2"/>
    <property type="match status" value="1"/>
</dbReference>
<evidence type="ECO:0000256" key="2">
    <source>
        <dbReference type="RuleBase" id="RU369070"/>
    </source>
</evidence>
<dbReference type="InterPro" id="IPR032259">
    <property type="entry name" value="HIBYL-CoA-H"/>
</dbReference>
<gene>
    <name evidence="4" type="ORF">LWI29_018165</name>
</gene>
<dbReference type="Gene3D" id="3.90.226.10">
    <property type="entry name" value="2-enoyl-CoA Hydratase, Chain A, domain 1"/>
    <property type="match status" value="1"/>
</dbReference>
<sequence length="385" mass="43199">MALPDSLERESTNQVVFDGNSFVKKVILNRPHKLNTLTHQMISQMEKRLEDYENDPQVKLVILKGNGKAFCAGGDNVAIYKFLTAGDWSFGSSYFNKLFTLQYLVSTYKKPLVAILDGVVMGGGAAISMLADFKIVTENTVFAVPEAALGSSIGDSYSLSRLPGHFGEYLALTGAQIDGAEMIECGLTTHFVFSKDLQPLENALEEVDSSDTSAISQVISKFMHKSNIKQHSAYNRLPTVNKCFSRETVEDILLSLKKEMGNGDDEKWIIDSMNSMKSCSPLSLKVSLKLLRESRRHNLEESMIHDYTVFCRILLRTVSNDVYEGMRAKFMEKGEKPKWQPSKLELVTKEMVDRCFDKLVNEKNLEFLISPSRSKLVDNIVSSKL</sequence>
<protein>
    <recommendedName>
        <fullName evidence="2">3-hydroxyisobutyryl-CoA hydrolase</fullName>
        <shortName evidence="2">HIB-CoA hydrolase</shortName>
        <shortName evidence="2">HIBYL-CoA-H</shortName>
        <ecNumber evidence="2">3.1.2.4</ecNumber>
    </recommendedName>
    <alternativeName>
        <fullName evidence="2">3-hydroxyisobutyryl-coenzyme A hydrolase</fullName>
    </alternativeName>
</protein>
<dbReference type="CDD" id="cd06558">
    <property type="entry name" value="crotonase-like"/>
    <property type="match status" value="1"/>
</dbReference>
<organism evidence="4 5">
    <name type="scientific">Acer saccharum</name>
    <name type="common">Sugar maple</name>
    <dbReference type="NCBI Taxonomy" id="4024"/>
    <lineage>
        <taxon>Eukaryota</taxon>
        <taxon>Viridiplantae</taxon>
        <taxon>Streptophyta</taxon>
        <taxon>Embryophyta</taxon>
        <taxon>Tracheophyta</taxon>
        <taxon>Spermatophyta</taxon>
        <taxon>Magnoliopsida</taxon>
        <taxon>eudicotyledons</taxon>
        <taxon>Gunneridae</taxon>
        <taxon>Pentapetalae</taxon>
        <taxon>rosids</taxon>
        <taxon>malvids</taxon>
        <taxon>Sapindales</taxon>
        <taxon>Sapindaceae</taxon>
        <taxon>Hippocastanoideae</taxon>
        <taxon>Acereae</taxon>
        <taxon>Acer</taxon>
    </lineage>
</organism>
<dbReference type="GO" id="GO:0006574">
    <property type="term" value="P:L-valine catabolic process"/>
    <property type="evidence" value="ECO:0007669"/>
    <property type="project" value="UniProtKB-UniRule"/>
</dbReference>
<dbReference type="PANTHER" id="PTHR43176">
    <property type="entry name" value="3-HYDROXYISOBUTYRYL-COA HYDROLASE-RELATED"/>
    <property type="match status" value="1"/>
</dbReference>
<evidence type="ECO:0000256" key="1">
    <source>
        <dbReference type="ARBA" id="ARBA00022801"/>
    </source>
</evidence>
<dbReference type="Proteomes" id="UP001168877">
    <property type="component" value="Unassembled WGS sequence"/>
</dbReference>
<evidence type="ECO:0000259" key="3">
    <source>
        <dbReference type="Pfam" id="PF16113"/>
    </source>
</evidence>
<proteinExistence type="inferred from homology"/>